<feature type="region of interest" description="Disordered" evidence="3">
    <location>
        <begin position="66"/>
        <end position="125"/>
    </location>
</feature>
<keyword evidence="2" id="KW-0378">Hydrolase</keyword>
<dbReference type="RefSeq" id="WP_188893470.1">
    <property type="nucleotide sequence ID" value="NZ_BMMZ01000001.1"/>
</dbReference>
<evidence type="ECO:0000313" key="6">
    <source>
        <dbReference type="Proteomes" id="UP000613840"/>
    </source>
</evidence>
<dbReference type="InterPro" id="IPR009003">
    <property type="entry name" value="Peptidase_S1_PA"/>
</dbReference>
<sequence length="452" mass="44789">MPRERRAERNRGGQLRRIGAGLGAGALAVGVLAGPVQAAHAADLVDWGGYGGWSYSRGYSGGQEFGWGGQDYGQNGQASGQDGQGSGQNGQASGQDGQGSGQDGESDGQGSTTSGEPASSSESKGVVLIDTEDYDGSEAAGTGIVLTASGTVVTNYHVVEGSTSIKVTVASTGKTYTGKLVGADQSSDVAVLKLSGASGLATATIDKDTLSVGDDVTAVGNAGGTGTLTQAAGEVTALNQKITTEAEDNVAGETLTGLVQTNADVEPGDSGGPLLDSQGEVTGIDAAASSGGATQGYAIPISSALTIVDKIESGRASSEIRIGAAAYLGVEVTATDEENSSDEQSGSGSYDDPFGYGGSDQYGDQYGDQNGDAQSTSGAAVEQVQDGTPAAKAGLAAGDVITRLGSTTIGSADDLTTALKNYKPGQQVTIGWTDADGQQHTTSVTLGSSPVN</sequence>
<dbReference type="PRINTS" id="PR00834">
    <property type="entry name" value="PROTEASES2C"/>
</dbReference>
<dbReference type="Proteomes" id="UP000613840">
    <property type="component" value="Unassembled WGS sequence"/>
</dbReference>
<dbReference type="InterPro" id="IPR001940">
    <property type="entry name" value="Peptidase_S1C"/>
</dbReference>
<evidence type="ECO:0000256" key="2">
    <source>
        <dbReference type="ARBA" id="ARBA00022801"/>
    </source>
</evidence>
<feature type="region of interest" description="Disordered" evidence="3">
    <location>
        <begin position="334"/>
        <end position="384"/>
    </location>
</feature>
<comment type="caution">
    <text evidence="5">The sequence shown here is derived from an EMBL/GenBank/DDBJ whole genome shotgun (WGS) entry which is preliminary data.</text>
</comment>
<dbReference type="SUPFAM" id="SSF50494">
    <property type="entry name" value="Trypsin-like serine proteases"/>
    <property type="match status" value="1"/>
</dbReference>
<dbReference type="Pfam" id="PF13365">
    <property type="entry name" value="Trypsin_2"/>
    <property type="match status" value="1"/>
</dbReference>
<evidence type="ECO:0000256" key="3">
    <source>
        <dbReference type="SAM" id="MobiDB-lite"/>
    </source>
</evidence>
<dbReference type="Pfam" id="PF13180">
    <property type="entry name" value="PDZ_2"/>
    <property type="match status" value="1"/>
</dbReference>
<keyword evidence="6" id="KW-1185">Reference proteome</keyword>
<reference evidence="5" key="1">
    <citation type="journal article" date="2014" name="Int. J. Syst. Evol. Microbiol.">
        <title>Complete genome sequence of Corynebacterium casei LMG S-19264T (=DSM 44701T), isolated from a smear-ripened cheese.</title>
        <authorList>
            <consortium name="US DOE Joint Genome Institute (JGI-PGF)"/>
            <person name="Walter F."/>
            <person name="Albersmeier A."/>
            <person name="Kalinowski J."/>
            <person name="Ruckert C."/>
        </authorList>
    </citation>
    <scope>NUCLEOTIDE SEQUENCE</scope>
    <source>
        <strain evidence="5">CGMCC 4.7306</strain>
    </source>
</reference>
<dbReference type="GO" id="GO:0006508">
    <property type="term" value="P:proteolysis"/>
    <property type="evidence" value="ECO:0007669"/>
    <property type="project" value="UniProtKB-KW"/>
</dbReference>
<dbReference type="PANTHER" id="PTHR43343:SF3">
    <property type="entry name" value="PROTEASE DO-LIKE 8, CHLOROPLASTIC"/>
    <property type="match status" value="1"/>
</dbReference>
<protein>
    <recommendedName>
        <fullName evidence="4">PDZ domain-containing protein</fullName>
    </recommendedName>
</protein>
<dbReference type="GO" id="GO:0004252">
    <property type="term" value="F:serine-type endopeptidase activity"/>
    <property type="evidence" value="ECO:0007669"/>
    <property type="project" value="InterPro"/>
</dbReference>
<name>A0A917W185_9ACTN</name>
<dbReference type="InterPro" id="IPR036034">
    <property type="entry name" value="PDZ_sf"/>
</dbReference>
<feature type="compositionally biased region" description="Low complexity" evidence="3">
    <location>
        <begin position="361"/>
        <end position="372"/>
    </location>
</feature>
<dbReference type="InterPro" id="IPR001478">
    <property type="entry name" value="PDZ"/>
</dbReference>
<feature type="compositionally biased region" description="Polar residues" evidence="3">
    <location>
        <begin position="112"/>
        <end position="123"/>
    </location>
</feature>
<evidence type="ECO:0000256" key="1">
    <source>
        <dbReference type="ARBA" id="ARBA00022670"/>
    </source>
</evidence>
<accession>A0A917W185</accession>
<proteinExistence type="predicted"/>
<dbReference type="Gene3D" id="2.30.42.10">
    <property type="match status" value="1"/>
</dbReference>
<dbReference type="PROSITE" id="PS00135">
    <property type="entry name" value="TRYPSIN_SER"/>
    <property type="match status" value="1"/>
</dbReference>
<reference evidence="5" key="2">
    <citation type="submission" date="2020-09" db="EMBL/GenBank/DDBJ databases">
        <authorList>
            <person name="Sun Q."/>
            <person name="Zhou Y."/>
        </authorList>
    </citation>
    <scope>NUCLEOTIDE SEQUENCE</scope>
    <source>
        <strain evidence="5">CGMCC 4.7306</strain>
    </source>
</reference>
<keyword evidence="1" id="KW-0645">Protease</keyword>
<feature type="domain" description="PDZ" evidence="4">
    <location>
        <begin position="326"/>
        <end position="436"/>
    </location>
</feature>
<dbReference type="Gene3D" id="2.40.10.120">
    <property type="match status" value="1"/>
</dbReference>
<dbReference type="AlphaFoldDB" id="A0A917W185"/>
<dbReference type="SUPFAM" id="SSF50156">
    <property type="entry name" value="PDZ domain-like"/>
    <property type="match status" value="1"/>
</dbReference>
<gene>
    <name evidence="5" type="ORF">GCM10011575_03840</name>
</gene>
<dbReference type="InterPro" id="IPR051201">
    <property type="entry name" value="Chloro_Bact_Ser_Proteases"/>
</dbReference>
<dbReference type="InterPro" id="IPR033116">
    <property type="entry name" value="TRYPSIN_SER"/>
</dbReference>
<organism evidence="5 6">
    <name type="scientific">Microlunatus endophyticus</name>
    <dbReference type="NCBI Taxonomy" id="1716077"/>
    <lineage>
        <taxon>Bacteria</taxon>
        <taxon>Bacillati</taxon>
        <taxon>Actinomycetota</taxon>
        <taxon>Actinomycetes</taxon>
        <taxon>Propionibacteriales</taxon>
        <taxon>Propionibacteriaceae</taxon>
        <taxon>Microlunatus</taxon>
    </lineage>
</organism>
<evidence type="ECO:0000313" key="5">
    <source>
        <dbReference type="EMBL" id="GGL48989.1"/>
    </source>
</evidence>
<dbReference type="PANTHER" id="PTHR43343">
    <property type="entry name" value="PEPTIDASE S12"/>
    <property type="match status" value="1"/>
</dbReference>
<dbReference type="SMART" id="SM00228">
    <property type="entry name" value="PDZ"/>
    <property type="match status" value="1"/>
</dbReference>
<dbReference type="EMBL" id="BMMZ01000001">
    <property type="protein sequence ID" value="GGL48989.1"/>
    <property type="molecule type" value="Genomic_DNA"/>
</dbReference>
<evidence type="ECO:0000259" key="4">
    <source>
        <dbReference type="SMART" id="SM00228"/>
    </source>
</evidence>